<evidence type="ECO:0000313" key="6">
    <source>
        <dbReference type="Proteomes" id="UP000255139"/>
    </source>
</evidence>
<evidence type="ECO:0000313" key="3">
    <source>
        <dbReference type="EMBL" id="STQ86980.1"/>
    </source>
</evidence>
<dbReference type="EMBL" id="UGJE01000002">
    <property type="protein sequence ID" value="STQ86980.1"/>
    <property type="molecule type" value="Genomic_DNA"/>
</dbReference>
<reference evidence="3 6" key="2">
    <citation type="submission" date="2018-06" db="EMBL/GenBank/DDBJ databases">
        <authorList>
            <consortium name="Pathogen Informatics"/>
            <person name="Doyle S."/>
        </authorList>
    </citation>
    <scope>NUCLEOTIDE SEQUENCE [LARGE SCALE GENOMIC DNA]</scope>
    <source>
        <strain evidence="3 6">NCTC12714</strain>
    </source>
</reference>
<evidence type="ECO:0000256" key="2">
    <source>
        <dbReference type="ARBA" id="ARBA00022679"/>
    </source>
</evidence>
<dbReference type="AlphaFoldDB" id="A0A099TWP0"/>
<dbReference type="Gene3D" id="3.40.50.12710">
    <property type="match status" value="1"/>
</dbReference>
<sequence>MTNQIPFREYMNKWLYDVDSNNQGYYLSSDANRIGKSGDFYTSVSVSKFFGGAIARYIIALLEKDILSLPLAIIEIGSNNADLIGDVAEFLSAFSYDVINQCEFCTIEPLPNLRILQKQNFESRITNRFKKQLHIFKRLQDIGFVQNIDKNTLQHSNNILEISKQKDNTNTNIFFLSNELFDSMPCDVIMNEQMLFVRQDSNNHEFIWQDIQPSITDFRNKYKVLGSEVCLNLEKFIYDINMIKNKWIFLAFDYGEFGARDMNLRIYQKHYVYNFYEELQNGNIHRFYKQSDITYDVDFGILQNIFAQYGAKCLFCSTQAKALLQECNILEVFELFSQGFSLQTKIKQQVKLKGLIAPNAMGERFKAICFIGGE</sequence>
<keyword evidence="6" id="KW-1185">Reference proteome</keyword>
<name>A0A099TWP0_9HELI</name>
<dbReference type="STRING" id="216.LS73_07170"/>
<keyword evidence="2 3" id="KW-0808">Transferase</keyword>
<protein>
    <submittedName>
        <fullName evidence="3">SAM-dependent methyltransferase</fullName>
    </submittedName>
</protein>
<dbReference type="SUPFAM" id="SSF53335">
    <property type="entry name" value="S-adenosyl-L-methionine-dependent methyltransferases"/>
    <property type="match status" value="1"/>
</dbReference>
<accession>A0A099TWP0</accession>
<dbReference type="Proteomes" id="UP000029922">
    <property type="component" value="Unassembled WGS sequence"/>
</dbReference>
<evidence type="ECO:0000313" key="4">
    <source>
        <dbReference type="EMBL" id="TLD99786.1"/>
    </source>
</evidence>
<dbReference type="InterPro" id="IPR029063">
    <property type="entry name" value="SAM-dependent_MTases_sf"/>
</dbReference>
<dbReference type="Pfam" id="PF02636">
    <property type="entry name" value="Methyltransf_28"/>
    <property type="match status" value="1"/>
</dbReference>
<dbReference type="EMBL" id="JRPD02000015">
    <property type="protein sequence ID" value="TLD99786.1"/>
    <property type="molecule type" value="Genomic_DNA"/>
</dbReference>
<keyword evidence="1 3" id="KW-0489">Methyltransferase</keyword>
<dbReference type="OrthoDB" id="9794208at2"/>
<dbReference type="GO" id="GO:0035243">
    <property type="term" value="F:protein-arginine omega-N symmetric methyltransferase activity"/>
    <property type="evidence" value="ECO:0007669"/>
    <property type="project" value="TreeGrafter"/>
</dbReference>
<dbReference type="RefSeq" id="WP_034558562.1">
    <property type="nucleotide sequence ID" value="NZ_FZML01000009.1"/>
</dbReference>
<reference evidence="4 5" key="1">
    <citation type="journal article" date="2014" name="Genome Announc.">
        <title>Draft genome sequences of eight enterohepatic helicobacter species isolated from both laboratory and wild rodents.</title>
        <authorList>
            <person name="Sheh A."/>
            <person name="Shen Z."/>
            <person name="Fox J.G."/>
        </authorList>
    </citation>
    <scope>NUCLEOTIDE SEQUENCE [LARGE SCALE GENOMIC DNA]</scope>
    <source>
        <strain evidence="4 5">ST1</strain>
    </source>
</reference>
<dbReference type="InterPro" id="IPR038375">
    <property type="entry name" value="NDUFAF7_sf"/>
</dbReference>
<dbReference type="InterPro" id="IPR003788">
    <property type="entry name" value="NDUFAF7"/>
</dbReference>
<organism evidence="3 6">
    <name type="scientific">Helicobacter muridarum</name>
    <dbReference type="NCBI Taxonomy" id="216"/>
    <lineage>
        <taxon>Bacteria</taxon>
        <taxon>Pseudomonadati</taxon>
        <taxon>Campylobacterota</taxon>
        <taxon>Epsilonproteobacteria</taxon>
        <taxon>Campylobacterales</taxon>
        <taxon>Helicobacteraceae</taxon>
        <taxon>Helicobacter</taxon>
    </lineage>
</organism>
<dbReference type="Proteomes" id="UP000255139">
    <property type="component" value="Unassembled WGS sequence"/>
</dbReference>
<gene>
    <name evidence="4" type="ORF">LS73_006865</name>
    <name evidence="3" type="ORF">NCTC12714_01791</name>
</gene>
<evidence type="ECO:0000313" key="5">
    <source>
        <dbReference type="Proteomes" id="UP000029922"/>
    </source>
</evidence>
<dbReference type="PANTHER" id="PTHR12049">
    <property type="entry name" value="PROTEIN ARGININE METHYLTRANSFERASE NDUFAF7, MITOCHONDRIAL"/>
    <property type="match status" value="1"/>
</dbReference>
<dbReference type="GO" id="GO:0032259">
    <property type="term" value="P:methylation"/>
    <property type="evidence" value="ECO:0007669"/>
    <property type="project" value="UniProtKB-KW"/>
</dbReference>
<proteinExistence type="predicted"/>
<dbReference type="PANTHER" id="PTHR12049:SF7">
    <property type="entry name" value="PROTEIN ARGININE METHYLTRANSFERASE NDUFAF7, MITOCHONDRIAL"/>
    <property type="match status" value="1"/>
</dbReference>
<evidence type="ECO:0000256" key="1">
    <source>
        <dbReference type="ARBA" id="ARBA00022603"/>
    </source>
</evidence>